<reference evidence="3" key="1">
    <citation type="submission" date="2025-08" db="UniProtKB">
        <authorList>
            <consortium name="RefSeq"/>
        </authorList>
    </citation>
    <scope>IDENTIFICATION</scope>
    <source>
        <tissue evidence="3">Muscle</tissue>
    </source>
</reference>
<feature type="region of interest" description="Disordered" evidence="1">
    <location>
        <begin position="183"/>
        <end position="232"/>
    </location>
</feature>
<organism evidence="2 3">
    <name type="scientific">Physeter macrocephalus</name>
    <name type="common">Sperm whale</name>
    <name type="synonym">Physeter catodon</name>
    <dbReference type="NCBI Taxonomy" id="9755"/>
    <lineage>
        <taxon>Eukaryota</taxon>
        <taxon>Metazoa</taxon>
        <taxon>Chordata</taxon>
        <taxon>Craniata</taxon>
        <taxon>Vertebrata</taxon>
        <taxon>Euteleostomi</taxon>
        <taxon>Mammalia</taxon>
        <taxon>Eutheria</taxon>
        <taxon>Laurasiatheria</taxon>
        <taxon>Artiodactyla</taxon>
        <taxon>Whippomorpha</taxon>
        <taxon>Cetacea</taxon>
        <taxon>Odontoceti</taxon>
        <taxon>Physeteridae</taxon>
        <taxon>Physeter</taxon>
    </lineage>
</organism>
<keyword evidence="2" id="KW-1185">Reference proteome</keyword>
<dbReference type="AlphaFoldDB" id="A0A2Y9S9D0"/>
<feature type="region of interest" description="Disordered" evidence="1">
    <location>
        <begin position="1"/>
        <end position="22"/>
    </location>
</feature>
<evidence type="ECO:0000313" key="3">
    <source>
        <dbReference type="RefSeq" id="XP_023972895.1"/>
    </source>
</evidence>
<dbReference type="KEGG" id="pcad:112062519"/>
<feature type="region of interest" description="Disordered" evidence="1">
    <location>
        <begin position="109"/>
        <end position="142"/>
    </location>
</feature>
<dbReference type="GeneID" id="112062519"/>
<evidence type="ECO:0000256" key="1">
    <source>
        <dbReference type="SAM" id="MobiDB-lite"/>
    </source>
</evidence>
<evidence type="ECO:0000313" key="2">
    <source>
        <dbReference type="Proteomes" id="UP000248484"/>
    </source>
</evidence>
<name>A0A2Y9S9D0_PHYMC</name>
<protein>
    <submittedName>
        <fullName evidence="3">Uncharacterized protein</fullName>
    </submittedName>
</protein>
<proteinExistence type="predicted"/>
<dbReference type="Proteomes" id="UP000248484">
    <property type="component" value="Chromosome 14"/>
</dbReference>
<sequence length="232" mass="24495">MPTTGNKAQCPDVGKSTLSSSLLDSGSATAFTSTQQTRTQAVWTSLLHTPEKEHSSETWAYSAPTVSPALLRPPSRFPKAKSKAPPHNILDGIQNRPVYLQSSYLTSLGSPEADEEGNVPSAAREPLVGSSERAAPHIVRGTPRGDHLDALWEGGPASPRVPAVAPAPPLPSPVPMLWAAQAVAGRPRPALSAPTERARRAPRALPSCTQPQDPACLPPSDSPPPRDHRHPA</sequence>
<accession>A0A2Y9S9D0</accession>
<dbReference type="InParanoid" id="A0A2Y9S9D0"/>
<dbReference type="RefSeq" id="XP_023972895.1">
    <property type="nucleotide sequence ID" value="XM_024117127.1"/>
</dbReference>
<gene>
    <name evidence="3" type="primary">LOC112062519</name>
</gene>